<keyword evidence="1" id="KW-0732">Signal</keyword>
<keyword evidence="5" id="KW-1185">Reference proteome</keyword>
<dbReference type="Proteomes" id="UP000239446">
    <property type="component" value="Unassembled WGS sequence"/>
</dbReference>
<dbReference type="EMBL" id="PTIU01000037">
    <property type="protein sequence ID" value="PPK52072.1"/>
    <property type="molecule type" value="Genomic_DNA"/>
</dbReference>
<dbReference type="Pfam" id="PF10722">
    <property type="entry name" value="YbjN"/>
    <property type="match status" value="1"/>
</dbReference>
<organism evidence="3 4">
    <name type="scientific">Marinobacter persicus</name>
    <dbReference type="NCBI Taxonomy" id="930118"/>
    <lineage>
        <taxon>Bacteria</taxon>
        <taxon>Pseudomonadati</taxon>
        <taxon>Pseudomonadota</taxon>
        <taxon>Gammaproteobacteria</taxon>
        <taxon>Pseudomonadales</taxon>
        <taxon>Marinobacteraceae</taxon>
        <taxon>Marinobacter</taxon>
    </lineage>
</organism>
<dbReference type="EMBL" id="PTIT01000037">
    <property type="protein sequence ID" value="PPK50026.1"/>
    <property type="molecule type" value="Genomic_DNA"/>
</dbReference>
<evidence type="ECO:0000256" key="1">
    <source>
        <dbReference type="SAM" id="SignalP"/>
    </source>
</evidence>
<sequence length="152" mass="17033">MKARFIALLAVFCFWLPASAYSAEEIKGKYSDAEIMEILRADGFSAVTKLDEGAIQVNVNGRTHILFNNDDGDLQGYFVTSGVTLSYEDMNEWNRTKRLSRAYLDADNDPVLEADLLSNGGLTKKNVGEFFRIFVNVSVPGYIEFLLENDQS</sequence>
<dbReference type="RefSeq" id="WP_104417414.1">
    <property type="nucleotide sequence ID" value="NZ_PTIT01000037.1"/>
</dbReference>
<dbReference type="Proteomes" id="UP000239648">
    <property type="component" value="Unassembled WGS sequence"/>
</dbReference>
<protein>
    <submittedName>
        <fullName evidence="2 3">Sensory transduction regulator</fullName>
    </submittedName>
</protein>
<dbReference type="CDD" id="cd17511">
    <property type="entry name" value="YbjN_AmyR-like"/>
    <property type="match status" value="1"/>
</dbReference>
<reference evidence="3 4" key="2">
    <citation type="submission" date="2018-02" db="EMBL/GenBank/DDBJ databases">
        <title>Subsurface microbial communities from deep shales in Ohio and West Virginia, USA.</title>
        <authorList>
            <person name="Wrighton K."/>
        </authorList>
    </citation>
    <scope>NUCLEOTIDE SEQUENCE [LARGE SCALE GENOMIC DNA]</scope>
    <source>
        <strain evidence="3 4">UTICA-S1B9</strain>
    </source>
</reference>
<accession>A0A2S6G2I1</accession>
<evidence type="ECO:0000313" key="5">
    <source>
        <dbReference type="Proteomes" id="UP000239648"/>
    </source>
</evidence>
<proteinExistence type="predicted"/>
<evidence type="ECO:0000313" key="2">
    <source>
        <dbReference type="EMBL" id="PPK50026.1"/>
    </source>
</evidence>
<evidence type="ECO:0000313" key="4">
    <source>
        <dbReference type="Proteomes" id="UP000239446"/>
    </source>
</evidence>
<feature type="chain" id="PRO_5015583765" evidence="1">
    <location>
        <begin position="23"/>
        <end position="152"/>
    </location>
</feature>
<comment type="caution">
    <text evidence="3">The sequence shown here is derived from an EMBL/GenBank/DDBJ whole genome shotgun (WGS) entry which is preliminary data.</text>
</comment>
<gene>
    <name evidence="3" type="ORF">B0H24_103724</name>
    <name evidence="2" type="ORF">BY455_13724</name>
</gene>
<name>A0A2S6G2I1_9GAMM</name>
<reference evidence="2 5" key="1">
    <citation type="submission" date="2018-02" db="EMBL/GenBank/DDBJ databases">
        <title>Deep subsurface shale carbon reservoir microbial communities from Ohio and West Virginia, USA.</title>
        <authorList>
            <person name="Wrighton K."/>
        </authorList>
    </citation>
    <scope>NUCLEOTIDE SEQUENCE [LARGE SCALE GENOMIC DNA]</scope>
    <source>
        <strain evidence="2 5">UTICA-S1B6</strain>
    </source>
</reference>
<dbReference type="AlphaFoldDB" id="A0A2S6G2I1"/>
<evidence type="ECO:0000313" key="3">
    <source>
        <dbReference type="EMBL" id="PPK52072.1"/>
    </source>
</evidence>
<feature type="signal peptide" evidence="1">
    <location>
        <begin position="1"/>
        <end position="22"/>
    </location>
</feature>
<dbReference type="InterPro" id="IPR019660">
    <property type="entry name" value="Put_sensory_transdc_reg_YbjN"/>
</dbReference>